<keyword evidence="10" id="KW-0812">Transmembrane</keyword>
<evidence type="ECO:0000256" key="1">
    <source>
        <dbReference type="ARBA" id="ARBA00001971"/>
    </source>
</evidence>
<dbReference type="InterPro" id="IPR001128">
    <property type="entry name" value="Cyt_P450"/>
</dbReference>
<comment type="similarity">
    <text evidence="2 9">Belongs to the cytochrome P450 family.</text>
</comment>
<gene>
    <name evidence="11" type="ORF">SSX86_017090</name>
</gene>
<evidence type="ECO:0000256" key="9">
    <source>
        <dbReference type="RuleBase" id="RU000461"/>
    </source>
</evidence>
<keyword evidence="10" id="KW-1133">Transmembrane helix</keyword>
<evidence type="ECO:0000256" key="5">
    <source>
        <dbReference type="ARBA" id="ARBA00023002"/>
    </source>
</evidence>
<keyword evidence="4 8" id="KW-0479">Metal-binding</keyword>
<keyword evidence="6 8" id="KW-0408">Iron</keyword>
<proteinExistence type="inferred from homology"/>
<dbReference type="GO" id="GO:0016705">
    <property type="term" value="F:oxidoreductase activity, acting on paired donors, with incorporation or reduction of molecular oxygen"/>
    <property type="evidence" value="ECO:0007669"/>
    <property type="project" value="InterPro"/>
</dbReference>
<dbReference type="GO" id="GO:0020037">
    <property type="term" value="F:heme binding"/>
    <property type="evidence" value="ECO:0007669"/>
    <property type="project" value="InterPro"/>
</dbReference>
<evidence type="ECO:0008006" key="13">
    <source>
        <dbReference type="Google" id="ProtNLM"/>
    </source>
</evidence>
<evidence type="ECO:0000313" key="12">
    <source>
        <dbReference type="Proteomes" id="UP001408789"/>
    </source>
</evidence>
<evidence type="ECO:0000256" key="6">
    <source>
        <dbReference type="ARBA" id="ARBA00023004"/>
    </source>
</evidence>
<reference evidence="11 12" key="1">
    <citation type="submission" date="2024-04" db="EMBL/GenBank/DDBJ databases">
        <title>The reference genome of an endangered Asteraceae, Deinandra increscens subsp. villosa, native to the Central Coast of California.</title>
        <authorList>
            <person name="Guilliams M."/>
            <person name="Hasenstab-Lehman K."/>
            <person name="Meyer R."/>
            <person name="Mcevoy S."/>
        </authorList>
    </citation>
    <scope>NUCLEOTIDE SEQUENCE [LARGE SCALE GENOMIC DNA]</scope>
    <source>
        <tissue evidence="11">Leaf</tissue>
    </source>
</reference>
<evidence type="ECO:0000256" key="4">
    <source>
        <dbReference type="ARBA" id="ARBA00022723"/>
    </source>
</evidence>
<dbReference type="PANTHER" id="PTHR47950">
    <property type="entry name" value="CYTOCHROME P450, FAMILY 76, SUBFAMILY C, POLYPEPTIDE 5-RELATED"/>
    <property type="match status" value="1"/>
</dbReference>
<dbReference type="InterPro" id="IPR017972">
    <property type="entry name" value="Cyt_P450_CS"/>
</dbReference>
<evidence type="ECO:0000256" key="2">
    <source>
        <dbReference type="ARBA" id="ARBA00010617"/>
    </source>
</evidence>
<keyword evidence="10" id="KW-0472">Membrane</keyword>
<feature type="binding site" description="axial binding residue" evidence="8">
    <location>
        <position position="440"/>
    </location>
    <ligand>
        <name>heme</name>
        <dbReference type="ChEBI" id="CHEBI:30413"/>
    </ligand>
    <ligandPart>
        <name>Fe</name>
        <dbReference type="ChEBI" id="CHEBI:18248"/>
    </ligandPart>
</feature>
<evidence type="ECO:0000256" key="8">
    <source>
        <dbReference type="PIRSR" id="PIRSR602401-1"/>
    </source>
</evidence>
<dbReference type="EMBL" id="JBCNJP010000018">
    <property type="protein sequence ID" value="KAK9063220.1"/>
    <property type="molecule type" value="Genomic_DNA"/>
</dbReference>
<feature type="transmembrane region" description="Helical" evidence="10">
    <location>
        <begin position="12"/>
        <end position="29"/>
    </location>
</feature>
<evidence type="ECO:0000256" key="10">
    <source>
        <dbReference type="SAM" id="Phobius"/>
    </source>
</evidence>
<sequence length="500" mass="57074">MDLTTFLNLYSPPFLLSTIFIILLTKLFFPKSTKNLPPGPPCLPVIGNLHQVGAKPHVSMANFAREHGPLMSLHLGNQLLVVASSPEAAKEILKTQDQLLSARIVPMAFKHAQLLPYSLVWSDCDQTWKNLRALCRTEIFSPKAIEAQSRLRNEKISQLVDFLRKKQGEVIDIEDVVFTTLLNTMSSIILGKDVLLLNDEHGTCDRLKESIHKSIDYSGRIIDFGSFYPMLERFDLHGIRRGNVKHLNIVFDHWKEIIEERRSQVNSSSWSSEKAQSFLDRLLENGFSNNQINEFITELFLAGTNTTTSTVTWAMSELVRHQEVMSRIEEEVKKEINSDEITSFQLSKLTYLQAFIKESFRLHPAVPFLIPHRAGETCEVMNYTIPKNAKIIVNVWAMGQDPNIWDEPLSFKPERFMESKLDFKGQNFELIPFGSGRRMCPGLPSGARSVELILASLIREFDWELPNGEDPLKLDMNGKFGIALKREVPLKLIFKQKKAY</sequence>
<keyword evidence="5 9" id="KW-0560">Oxidoreductase</keyword>
<keyword evidence="12" id="KW-1185">Reference proteome</keyword>
<dbReference type="PRINTS" id="PR00385">
    <property type="entry name" value="P450"/>
</dbReference>
<dbReference type="FunFam" id="1.10.630.10:FF:000126">
    <property type="entry name" value="Predicted protein"/>
    <property type="match status" value="1"/>
</dbReference>
<evidence type="ECO:0000256" key="7">
    <source>
        <dbReference type="ARBA" id="ARBA00023033"/>
    </source>
</evidence>
<keyword evidence="7 9" id="KW-0503">Monooxygenase</keyword>
<dbReference type="Proteomes" id="UP001408789">
    <property type="component" value="Unassembled WGS sequence"/>
</dbReference>
<dbReference type="GO" id="GO:0004497">
    <property type="term" value="F:monooxygenase activity"/>
    <property type="evidence" value="ECO:0007669"/>
    <property type="project" value="UniProtKB-KW"/>
</dbReference>
<dbReference type="Pfam" id="PF00067">
    <property type="entry name" value="p450"/>
    <property type="match status" value="1"/>
</dbReference>
<dbReference type="InterPro" id="IPR036396">
    <property type="entry name" value="Cyt_P450_sf"/>
</dbReference>
<comment type="caution">
    <text evidence="11">The sequence shown here is derived from an EMBL/GenBank/DDBJ whole genome shotgun (WGS) entry which is preliminary data.</text>
</comment>
<accession>A0AAP0CUF0</accession>
<dbReference type="GO" id="GO:0005506">
    <property type="term" value="F:iron ion binding"/>
    <property type="evidence" value="ECO:0007669"/>
    <property type="project" value="InterPro"/>
</dbReference>
<dbReference type="PANTHER" id="PTHR47950:SF49">
    <property type="entry name" value="CYTOCHROME P450"/>
    <property type="match status" value="1"/>
</dbReference>
<name>A0AAP0CUF0_9ASTR</name>
<organism evidence="11 12">
    <name type="scientific">Deinandra increscens subsp. villosa</name>
    <dbReference type="NCBI Taxonomy" id="3103831"/>
    <lineage>
        <taxon>Eukaryota</taxon>
        <taxon>Viridiplantae</taxon>
        <taxon>Streptophyta</taxon>
        <taxon>Embryophyta</taxon>
        <taxon>Tracheophyta</taxon>
        <taxon>Spermatophyta</taxon>
        <taxon>Magnoliopsida</taxon>
        <taxon>eudicotyledons</taxon>
        <taxon>Gunneridae</taxon>
        <taxon>Pentapetalae</taxon>
        <taxon>asterids</taxon>
        <taxon>campanulids</taxon>
        <taxon>Asterales</taxon>
        <taxon>Asteraceae</taxon>
        <taxon>Asteroideae</taxon>
        <taxon>Heliantheae alliance</taxon>
        <taxon>Madieae</taxon>
        <taxon>Madiinae</taxon>
        <taxon>Deinandra</taxon>
    </lineage>
</organism>
<keyword evidence="3 8" id="KW-0349">Heme</keyword>
<dbReference type="Gene3D" id="1.10.630.10">
    <property type="entry name" value="Cytochrome P450"/>
    <property type="match status" value="1"/>
</dbReference>
<protein>
    <recommendedName>
        <fullName evidence="13">Cytochrome P450</fullName>
    </recommendedName>
</protein>
<dbReference type="PROSITE" id="PS00086">
    <property type="entry name" value="CYTOCHROME_P450"/>
    <property type="match status" value="1"/>
</dbReference>
<dbReference type="InterPro" id="IPR002401">
    <property type="entry name" value="Cyt_P450_E_grp-I"/>
</dbReference>
<evidence type="ECO:0000256" key="3">
    <source>
        <dbReference type="ARBA" id="ARBA00022617"/>
    </source>
</evidence>
<comment type="cofactor">
    <cofactor evidence="1 8">
        <name>heme</name>
        <dbReference type="ChEBI" id="CHEBI:30413"/>
    </cofactor>
</comment>
<dbReference type="AlphaFoldDB" id="A0AAP0CUF0"/>
<dbReference type="SUPFAM" id="SSF48264">
    <property type="entry name" value="Cytochrome P450"/>
    <property type="match status" value="1"/>
</dbReference>
<dbReference type="PRINTS" id="PR00463">
    <property type="entry name" value="EP450I"/>
</dbReference>
<evidence type="ECO:0000313" key="11">
    <source>
        <dbReference type="EMBL" id="KAK9063220.1"/>
    </source>
</evidence>